<evidence type="ECO:0000313" key="2">
    <source>
        <dbReference type="EMBL" id="CAE0484964.1"/>
    </source>
</evidence>
<name>A0A7S3VGW9_DUNTE</name>
<dbReference type="AlphaFoldDB" id="A0A7S3VGW9"/>
<protein>
    <submittedName>
        <fullName evidence="2">Uncharacterized protein</fullName>
    </submittedName>
</protein>
<feature type="region of interest" description="Disordered" evidence="1">
    <location>
        <begin position="116"/>
        <end position="136"/>
    </location>
</feature>
<reference evidence="2" key="1">
    <citation type="submission" date="2021-01" db="EMBL/GenBank/DDBJ databases">
        <authorList>
            <person name="Corre E."/>
            <person name="Pelletier E."/>
            <person name="Niang G."/>
            <person name="Scheremetjew M."/>
            <person name="Finn R."/>
            <person name="Kale V."/>
            <person name="Holt S."/>
            <person name="Cochrane G."/>
            <person name="Meng A."/>
            <person name="Brown T."/>
            <person name="Cohen L."/>
        </authorList>
    </citation>
    <scope>NUCLEOTIDE SEQUENCE</scope>
    <source>
        <strain evidence="2">CCMP1320</strain>
    </source>
</reference>
<accession>A0A7S3VGW9</accession>
<sequence>MQPWEEDREGEAPQNEGQGPSIAERSQWVLGETSPPPPWKFPEPHYTHPELTQPLSLFERAYGSIQLWPKRHPAPAPRRAHPSSTHPGPVDPTVLGMNKQVAATRLGISLAAHEANAQQRDFGEWPPRAAPAESTA</sequence>
<feature type="region of interest" description="Disordered" evidence="1">
    <location>
        <begin position="69"/>
        <end position="95"/>
    </location>
</feature>
<proteinExistence type="predicted"/>
<feature type="compositionally biased region" description="Basic residues" evidence="1">
    <location>
        <begin position="69"/>
        <end position="81"/>
    </location>
</feature>
<feature type="region of interest" description="Disordered" evidence="1">
    <location>
        <begin position="1"/>
        <end position="47"/>
    </location>
</feature>
<gene>
    <name evidence="2" type="ORF">DTER00134_LOCUS3</name>
</gene>
<evidence type="ECO:0000256" key="1">
    <source>
        <dbReference type="SAM" id="MobiDB-lite"/>
    </source>
</evidence>
<dbReference type="EMBL" id="HBIP01000005">
    <property type="protein sequence ID" value="CAE0484964.1"/>
    <property type="molecule type" value="Transcribed_RNA"/>
</dbReference>
<organism evidence="2">
    <name type="scientific">Dunaliella tertiolecta</name>
    <name type="common">Green alga</name>
    <dbReference type="NCBI Taxonomy" id="3047"/>
    <lineage>
        <taxon>Eukaryota</taxon>
        <taxon>Viridiplantae</taxon>
        <taxon>Chlorophyta</taxon>
        <taxon>core chlorophytes</taxon>
        <taxon>Chlorophyceae</taxon>
        <taxon>CS clade</taxon>
        <taxon>Chlamydomonadales</taxon>
        <taxon>Dunaliellaceae</taxon>
        <taxon>Dunaliella</taxon>
    </lineage>
</organism>